<dbReference type="InterPro" id="IPR013784">
    <property type="entry name" value="Carb-bd-like_fold"/>
</dbReference>
<comment type="caution">
    <text evidence="7">The sequence shown here is derived from an EMBL/GenBank/DDBJ whole genome shotgun (WGS) entry which is preliminary data.</text>
</comment>
<dbReference type="InterPro" id="IPR051417">
    <property type="entry name" value="SDr/BOS_complex"/>
</dbReference>
<dbReference type="PANTHER" id="PTHR23303">
    <property type="entry name" value="CARBOXYPEPTIDASE REGULATORY REGION-CONTAINING"/>
    <property type="match status" value="1"/>
</dbReference>
<evidence type="ECO:0000256" key="5">
    <source>
        <dbReference type="SAM" id="MobiDB-lite"/>
    </source>
</evidence>
<dbReference type="Gene3D" id="2.60.40.10">
    <property type="entry name" value="Immunoglobulins"/>
    <property type="match status" value="1"/>
</dbReference>
<dbReference type="EC" id="3.2.1.1" evidence="2"/>
<evidence type="ECO:0000313" key="7">
    <source>
        <dbReference type="EMBL" id="MFB6398263.1"/>
    </source>
</evidence>
<evidence type="ECO:0000256" key="1">
    <source>
        <dbReference type="ARBA" id="ARBA00000548"/>
    </source>
</evidence>
<organism evidence="7 8">
    <name type="scientific">Polymorphospora lycopeni</name>
    <dbReference type="NCBI Taxonomy" id="3140240"/>
    <lineage>
        <taxon>Bacteria</taxon>
        <taxon>Bacillati</taxon>
        <taxon>Actinomycetota</taxon>
        <taxon>Actinomycetes</taxon>
        <taxon>Micromonosporales</taxon>
        <taxon>Micromonosporaceae</taxon>
        <taxon>Polymorphospora</taxon>
    </lineage>
</organism>
<gene>
    <name evidence="7" type="ORF">AAFH96_35090</name>
</gene>
<keyword evidence="3 6" id="KW-0732">Signal</keyword>
<evidence type="ECO:0000256" key="2">
    <source>
        <dbReference type="ARBA" id="ARBA00012595"/>
    </source>
</evidence>
<name>A0ABV5D1W9_9ACTN</name>
<dbReference type="RefSeq" id="WP_375737086.1">
    <property type="nucleotide sequence ID" value="NZ_JBCGDC010000219.1"/>
</dbReference>
<sequence>MYRKLLRSVAIASIVALTATVALASPATANPTFGSITGTLTTSTGTPATGVRVTLLTTNHHHVAEVGVNGQGHFTFPLVRPNVYKISFTNLVNQVQWAYQQRSFDTAAEITVTAGTTTVVNDSLLAPGTITGRLTDETGAPLAGVWVSAQGSDGSLGANTGLDGRYSISLLPGTYQVELYLGSGFTQWIPQQEHQHDAQVFTVEPGGTVVADDTVAPTGSIAGRVIDAGGQPAANVPVRTRSTTTGSGPSGWTDDNGDYHIPRLFPGNYKIQFQLPSGAIQWGHGQPAEDYADTFSVTVGTQTTVNETLLATGAIAGRFVDKTGAGIGHAEVIAYPTYGDSAYTMTDETGAYRFDDLIVGDYKVSFVDPTTGRRQYAYGVGNSEDAATIVVQANATATVDDTLIDGGELRVTATDSGTGAPLTAFCAHLEGPSYGYECTTSSEILFDGIAIGRYIVSINPAPSSLYLDGKAQATVTANATTDVAVPVTLGGALTATVSNRATGAPVAGVCVATVAAGTARLPDGEPHCSDGAGQIDIRPLEPGDYHIFVRPRESTGLGAQWLGANGGTGAASSAKRITVTAGATTAAPAVLLDPAGAITGVVRGADNTPLADVGVALASIHPGLGGNYPRTDQNGRYTVSGLGPYAWPLFFMDHQHARQWSGGTANRMVAKKIQVTSGATATYDIRLKTGTVITGSIRDRAGQPVPDAYLMAHSALTQDIIGIKWENGDTYEMRVLAPELVKVWALAYVDDQEVEFWYDNGTDFASARTVAVPAQGRTLDLVVPIN</sequence>
<evidence type="ECO:0000256" key="3">
    <source>
        <dbReference type="ARBA" id="ARBA00022729"/>
    </source>
</evidence>
<keyword evidence="8" id="KW-1185">Reference proteome</keyword>
<protein>
    <recommendedName>
        <fullName evidence="2">alpha-amylase</fullName>
        <ecNumber evidence="2">3.2.1.1</ecNumber>
    </recommendedName>
    <alternativeName>
        <fullName evidence="4">1,4-alpha-D-glucan glucanohydrolase</fullName>
    </alternativeName>
</protein>
<dbReference type="SUPFAM" id="SSF49452">
    <property type="entry name" value="Starch-binding domain-like"/>
    <property type="match status" value="2"/>
</dbReference>
<comment type="catalytic activity">
    <reaction evidence="1">
        <text>Endohydrolysis of (1-&gt;4)-alpha-D-glucosidic linkages in polysaccharides containing three or more (1-&gt;4)-alpha-linked D-glucose units.</text>
        <dbReference type="EC" id="3.2.1.1"/>
    </reaction>
</comment>
<dbReference type="EMBL" id="JBCGDC010000219">
    <property type="protein sequence ID" value="MFB6398263.1"/>
    <property type="molecule type" value="Genomic_DNA"/>
</dbReference>
<dbReference type="InterPro" id="IPR013783">
    <property type="entry name" value="Ig-like_fold"/>
</dbReference>
<feature type="signal peptide" evidence="6">
    <location>
        <begin position="1"/>
        <end position="24"/>
    </location>
</feature>
<evidence type="ECO:0000313" key="8">
    <source>
        <dbReference type="Proteomes" id="UP001582793"/>
    </source>
</evidence>
<feature type="region of interest" description="Disordered" evidence="5">
    <location>
        <begin position="232"/>
        <end position="255"/>
    </location>
</feature>
<evidence type="ECO:0000256" key="4">
    <source>
        <dbReference type="ARBA" id="ARBA00030238"/>
    </source>
</evidence>
<dbReference type="Proteomes" id="UP001582793">
    <property type="component" value="Unassembled WGS sequence"/>
</dbReference>
<dbReference type="InterPro" id="IPR008969">
    <property type="entry name" value="CarboxyPept-like_regulatory"/>
</dbReference>
<accession>A0ABV5D1W9</accession>
<proteinExistence type="predicted"/>
<feature type="chain" id="PRO_5045808342" description="alpha-amylase" evidence="6">
    <location>
        <begin position="25"/>
        <end position="786"/>
    </location>
</feature>
<feature type="compositionally biased region" description="Low complexity" evidence="5">
    <location>
        <begin position="236"/>
        <end position="251"/>
    </location>
</feature>
<dbReference type="SUPFAM" id="SSF117074">
    <property type="entry name" value="Hypothetical protein PA1324"/>
    <property type="match status" value="1"/>
</dbReference>
<dbReference type="SUPFAM" id="SSF49464">
    <property type="entry name" value="Carboxypeptidase regulatory domain-like"/>
    <property type="match status" value="2"/>
</dbReference>
<reference evidence="7 8" key="1">
    <citation type="submission" date="2024-04" db="EMBL/GenBank/DDBJ databases">
        <title>Polymorphospora sp. isolated from Baiyangdian Lake in Xiong'an New Area.</title>
        <authorList>
            <person name="Zhang X."/>
            <person name="Liu J."/>
        </authorList>
    </citation>
    <scope>NUCLEOTIDE SEQUENCE [LARGE SCALE GENOMIC DNA]</scope>
    <source>
        <strain evidence="7 8">2-325</strain>
    </source>
</reference>
<dbReference type="Gene3D" id="2.60.40.1120">
    <property type="entry name" value="Carboxypeptidase-like, regulatory domain"/>
    <property type="match status" value="3"/>
</dbReference>
<dbReference type="Pfam" id="PF13620">
    <property type="entry name" value="CarboxypepD_reg"/>
    <property type="match status" value="2"/>
</dbReference>
<evidence type="ECO:0000256" key="6">
    <source>
        <dbReference type="SAM" id="SignalP"/>
    </source>
</evidence>